<keyword evidence="9" id="KW-1185">Reference proteome</keyword>
<dbReference type="Proteomes" id="UP000000600">
    <property type="component" value="Unassembled WGS sequence"/>
</dbReference>
<evidence type="ECO:0000256" key="5">
    <source>
        <dbReference type="ARBA" id="ARBA00023273"/>
    </source>
</evidence>
<dbReference type="InterPro" id="IPR027012">
    <property type="entry name" value="Enkurin_dom"/>
</dbReference>
<dbReference type="InParanoid" id="A0CUF0"/>
<feature type="domain" description="Enkurin" evidence="7">
    <location>
        <begin position="83"/>
        <end position="177"/>
    </location>
</feature>
<evidence type="ECO:0000256" key="6">
    <source>
        <dbReference type="SAM" id="Coils"/>
    </source>
</evidence>
<evidence type="ECO:0000259" key="7">
    <source>
        <dbReference type="PROSITE" id="PS51665"/>
    </source>
</evidence>
<evidence type="ECO:0000256" key="3">
    <source>
        <dbReference type="ARBA" id="ARBA00022490"/>
    </source>
</evidence>
<dbReference type="AlphaFoldDB" id="A0CUF0"/>
<feature type="coiled-coil region" evidence="6">
    <location>
        <begin position="145"/>
        <end position="172"/>
    </location>
</feature>
<dbReference type="STRING" id="5888.A0CUF0"/>
<keyword evidence="6" id="KW-0175">Coiled coil</keyword>
<dbReference type="HOGENOM" id="CLU_126280_0_0_1"/>
<name>A0CUF0_PARTE</name>
<evidence type="ECO:0000313" key="8">
    <source>
        <dbReference type="EMBL" id="CAK74417.1"/>
    </source>
</evidence>
<dbReference type="EMBL" id="CT868185">
    <property type="protein sequence ID" value="CAK74417.1"/>
    <property type="molecule type" value="Genomic_DNA"/>
</dbReference>
<dbReference type="PANTHER" id="PTHR21490:SF0">
    <property type="entry name" value="ENKURIN"/>
    <property type="match status" value="1"/>
</dbReference>
<dbReference type="KEGG" id="ptm:GSPATT00010617001"/>
<dbReference type="FunCoup" id="A0CUF0">
    <property type="interactions" value="30"/>
</dbReference>
<dbReference type="OMA" id="VAVEYAM"/>
<reference evidence="8 9" key="1">
    <citation type="journal article" date="2006" name="Nature">
        <title>Global trends of whole-genome duplications revealed by the ciliate Paramecium tetraurelia.</title>
        <authorList>
            <consortium name="Genoscope"/>
            <person name="Aury J.-M."/>
            <person name="Jaillon O."/>
            <person name="Duret L."/>
            <person name="Noel B."/>
            <person name="Jubin C."/>
            <person name="Porcel B.M."/>
            <person name="Segurens B."/>
            <person name="Daubin V."/>
            <person name="Anthouard V."/>
            <person name="Aiach N."/>
            <person name="Arnaiz O."/>
            <person name="Billaut A."/>
            <person name="Beisson J."/>
            <person name="Blanc I."/>
            <person name="Bouhouche K."/>
            <person name="Camara F."/>
            <person name="Duharcourt S."/>
            <person name="Guigo R."/>
            <person name="Gogendeau D."/>
            <person name="Katinka M."/>
            <person name="Keller A.-M."/>
            <person name="Kissmehl R."/>
            <person name="Klotz C."/>
            <person name="Koll F."/>
            <person name="Le Moue A."/>
            <person name="Lepere C."/>
            <person name="Malinsky S."/>
            <person name="Nowacki M."/>
            <person name="Nowak J.K."/>
            <person name="Plattner H."/>
            <person name="Poulain J."/>
            <person name="Ruiz F."/>
            <person name="Serrano V."/>
            <person name="Zagulski M."/>
            <person name="Dessen P."/>
            <person name="Betermier M."/>
            <person name="Weissenbach J."/>
            <person name="Scarpelli C."/>
            <person name="Schachter V."/>
            <person name="Sperling L."/>
            <person name="Meyer E."/>
            <person name="Cohen J."/>
            <person name="Wincker P."/>
        </authorList>
    </citation>
    <scope>NUCLEOTIDE SEQUENCE [LARGE SCALE GENOMIC DNA]</scope>
    <source>
        <strain evidence="8 9">Stock d4-2</strain>
    </source>
</reference>
<dbReference type="Pfam" id="PF13864">
    <property type="entry name" value="Enkurin"/>
    <property type="match status" value="1"/>
</dbReference>
<protein>
    <recommendedName>
        <fullName evidence="7">Enkurin domain-containing protein</fullName>
    </recommendedName>
</protein>
<dbReference type="GO" id="GO:0005856">
    <property type="term" value="C:cytoskeleton"/>
    <property type="evidence" value="ECO:0007669"/>
    <property type="project" value="UniProtKB-SubCell"/>
</dbReference>
<dbReference type="OrthoDB" id="2123594at2759"/>
<keyword evidence="4" id="KW-0206">Cytoskeleton</keyword>
<evidence type="ECO:0000256" key="4">
    <source>
        <dbReference type="ARBA" id="ARBA00023212"/>
    </source>
</evidence>
<dbReference type="GO" id="GO:0005929">
    <property type="term" value="C:cilium"/>
    <property type="evidence" value="ECO:0007669"/>
    <property type="project" value="UniProtKB-SubCell"/>
</dbReference>
<dbReference type="PANTHER" id="PTHR21490">
    <property type="entry name" value="ENKURIN-RELATED"/>
    <property type="match status" value="1"/>
</dbReference>
<keyword evidence="5" id="KW-0966">Cell projection</keyword>
<dbReference type="PROSITE" id="PS51665">
    <property type="entry name" value="ENKURIN"/>
    <property type="match status" value="1"/>
</dbReference>
<proteinExistence type="predicted"/>
<dbReference type="RefSeq" id="XP_001441814.1">
    <property type="nucleotide sequence ID" value="XM_001441777.1"/>
</dbReference>
<evidence type="ECO:0000256" key="1">
    <source>
        <dbReference type="ARBA" id="ARBA00004138"/>
    </source>
</evidence>
<accession>A0CUF0</accession>
<comment type="subcellular location">
    <subcellularLocation>
        <location evidence="1">Cell projection</location>
        <location evidence="1">Cilium</location>
    </subcellularLocation>
    <subcellularLocation>
        <location evidence="2">Cytoplasm</location>
        <location evidence="2">Cytoskeleton</location>
    </subcellularLocation>
</comment>
<evidence type="ECO:0000313" key="9">
    <source>
        <dbReference type="Proteomes" id="UP000000600"/>
    </source>
</evidence>
<evidence type="ECO:0000256" key="2">
    <source>
        <dbReference type="ARBA" id="ARBA00004245"/>
    </source>
</evidence>
<sequence>MGTNKLADWIHKGSLLLENNHSNRQKVKPQVPKSAERPLIYEQKKKNYIETNKIYTILSTPRQPQKQTDWLKKETYGKVPQYLSNIKQRIYQSFLQQQEDYANQNNHFKLLSESELHEIRKGLKQRYDLINFEYQKYSHHKKFDNVSLRRKQEQYERELDQLEKDMEKVNKSQVYVIK</sequence>
<dbReference type="InterPro" id="IPR052102">
    <property type="entry name" value="Enkurin_domain-protein"/>
</dbReference>
<dbReference type="GeneID" id="5027599"/>
<keyword evidence="3" id="KW-0963">Cytoplasm</keyword>
<gene>
    <name evidence="8" type="ORF">GSPATT00010617001</name>
</gene>
<organism evidence="8 9">
    <name type="scientific">Paramecium tetraurelia</name>
    <dbReference type="NCBI Taxonomy" id="5888"/>
    <lineage>
        <taxon>Eukaryota</taxon>
        <taxon>Sar</taxon>
        <taxon>Alveolata</taxon>
        <taxon>Ciliophora</taxon>
        <taxon>Intramacronucleata</taxon>
        <taxon>Oligohymenophorea</taxon>
        <taxon>Peniculida</taxon>
        <taxon>Parameciidae</taxon>
        <taxon>Paramecium</taxon>
    </lineage>
</organism>
<dbReference type="GO" id="GO:0005516">
    <property type="term" value="F:calmodulin binding"/>
    <property type="evidence" value="ECO:0000318"/>
    <property type="project" value="GO_Central"/>
</dbReference>